<dbReference type="InterPro" id="IPR020846">
    <property type="entry name" value="MFS_dom"/>
</dbReference>
<dbReference type="InterPro" id="IPR011701">
    <property type="entry name" value="MFS"/>
</dbReference>
<keyword evidence="6" id="KW-1003">Cell membrane</keyword>
<evidence type="ECO:0000256" key="9">
    <source>
        <dbReference type="ARBA" id="ARBA00022989"/>
    </source>
</evidence>
<keyword evidence="11 14" id="KW-0472">Membrane</keyword>
<evidence type="ECO:0000256" key="6">
    <source>
        <dbReference type="ARBA" id="ARBA00022475"/>
    </source>
</evidence>
<dbReference type="PROSITE" id="PS50850">
    <property type="entry name" value="MFS"/>
    <property type="match status" value="1"/>
</dbReference>
<evidence type="ECO:0000256" key="8">
    <source>
        <dbReference type="ARBA" id="ARBA00022781"/>
    </source>
</evidence>
<feature type="transmembrane region" description="Helical" evidence="14">
    <location>
        <begin position="224"/>
        <end position="242"/>
    </location>
</feature>
<dbReference type="Gene3D" id="1.20.1720.10">
    <property type="entry name" value="Multidrug resistance protein D"/>
    <property type="match status" value="1"/>
</dbReference>
<dbReference type="InterPro" id="IPR036259">
    <property type="entry name" value="MFS_trans_sf"/>
</dbReference>
<feature type="transmembrane region" description="Helical" evidence="14">
    <location>
        <begin position="351"/>
        <end position="375"/>
    </location>
</feature>
<feature type="transmembrane region" description="Helical" evidence="14">
    <location>
        <begin position="199"/>
        <end position="218"/>
    </location>
</feature>
<evidence type="ECO:0000259" key="15">
    <source>
        <dbReference type="PROSITE" id="PS50850"/>
    </source>
</evidence>
<dbReference type="PANTHER" id="PTHR23501:SF188">
    <property type="entry name" value="TETRACYCLINE RESISTANCE PROTEIN"/>
    <property type="match status" value="1"/>
</dbReference>
<keyword evidence="10" id="KW-0406">Ion transport</keyword>
<evidence type="ECO:0000256" key="4">
    <source>
        <dbReference type="ARBA" id="ARBA00022448"/>
    </source>
</evidence>
<evidence type="ECO:0000256" key="5">
    <source>
        <dbReference type="ARBA" id="ARBA00022449"/>
    </source>
</evidence>
<evidence type="ECO:0000256" key="13">
    <source>
        <dbReference type="ARBA" id="ARBA00040630"/>
    </source>
</evidence>
<evidence type="ECO:0000256" key="2">
    <source>
        <dbReference type="ARBA" id="ARBA00004651"/>
    </source>
</evidence>
<evidence type="ECO:0000313" key="17">
    <source>
        <dbReference type="Proteomes" id="UP000273145"/>
    </source>
</evidence>
<organism evidence="16 17">
    <name type="scientific">Paenibacillus lentus</name>
    <dbReference type="NCBI Taxonomy" id="1338368"/>
    <lineage>
        <taxon>Bacteria</taxon>
        <taxon>Bacillati</taxon>
        <taxon>Bacillota</taxon>
        <taxon>Bacilli</taxon>
        <taxon>Bacillales</taxon>
        <taxon>Paenibacillaceae</taxon>
        <taxon>Paenibacillus</taxon>
    </lineage>
</organism>
<dbReference type="OrthoDB" id="2081604at2"/>
<feature type="transmembrane region" description="Helical" evidence="14">
    <location>
        <begin position="258"/>
        <end position="276"/>
    </location>
</feature>
<accession>A0A3S8S0W3</accession>
<gene>
    <name evidence="16" type="ORF">EIM92_23495</name>
</gene>
<feature type="transmembrane region" description="Helical" evidence="14">
    <location>
        <begin position="12"/>
        <end position="30"/>
    </location>
</feature>
<dbReference type="PANTHER" id="PTHR23501">
    <property type="entry name" value="MAJOR FACILITATOR SUPERFAMILY"/>
    <property type="match status" value="1"/>
</dbReference>
<comment type="subcellular location">
    <subcellularLocation>
        <location evidence="2">Cell membrane</location>
        <topology evidence="2">Multi-pass membrane protein</topology>
    </subcellularLocation>
</comment>
<dbReference type="SUPFAM" id="SSF103473">
    <property type="entry name" value="MFS general substrate transporter"/>
    <property type="match status" value="1"/>
</dbReference>
<dbReference type="PRINTS" id="PR01036">
    <property type="entry name" value="TCRTETB"/>
</dbReference>
<feature type="transmembrane region" description="Helical" evidence="14">
    <location>
        <begin position="296"/>
        <end position="314"/>
    </location>
</feature>
<evidence type="ECO:0000256" key="7">
    <source>
        <dbReference type="ARBA" id="ARBA00022692"/>
    </source>
</evidence>
<evidence type="ECO:0000256" key="3">
    <source>
        <dbReference type="ARBA" id="ARBA00007520"/>
    </source>
</evidence>
<keyword evidence="17" id="KW-1185">Reference proteome</keyword>
<dbReference type="Pfam" id="PF07690">
    <property type="entry name" value="MFS_1"/>
    <property type="match status" value="1"/>
</dbReference>
<feature type="transmembrane region" description="Helical" evidence="14">
    <location>
        <begin position="326"/>
        <end position="345"/>
    </location>
</feature>
<dbReference type="Gene3D" id="1.20.1250.20">
    <property type="entry name" value="MFS general substrate transporter like domains"/>
    <property type="match status" value="1"/>
</dbReference>
<evidence type="ECO:0000313" key="16">
    <source>
        <dbReference type="EMBL" id="AZK48777.1"/>
    </source>
</evidence>
<feature type="transmembrane region" description="Helical" evidence="14">
    <location>
        <begin position="50"/>
        <end position="70"/>
    </location>
</feature>
<proteinExistence type="inferred from homology"/>
<evidence type="ECO:0000256" key="11">
    <source>
        <dbReference type="ARBA" id="ARBA00023136"/>
    </source>
</evidence>
<sequence>MNNLVENKPVVNLAKVVPVILLLMIFSLVIDNSFKIISPDLVDYFGVSASTVSWQVTLSGLVIGIGAVVYSSLSDSISIRNLLTLGILLICVGSLLGYVTHENYWLIVVSRIIQSAGLGATETLYLVFITKYANKQEQKKYMGFSTSSFQIATVIGTLTGGFVATYLAWENLFLIPLLSLLLLPFILKQLPKEEKKKNNVDFIGLIIIAVIATSIMLYMSSFNWGLFILFIVSVIGFLLYISKNKNAFISIEFFKNKPFIFGLLVAFILNSLYSAYALNTLSFLLTSVYEINLDTVSLMFIPACILAASVGALSGKIGKYLNSKQCVSLAIGLILISLLLGAFFIKVSIAVFVVSLILFSCSFALLYAPLIDIAIKKVPTEKSGTALGFYNLCISIAMSVGFTYSALLIDKKDLQFGFLRFVTEEATALNYSSIVIVLAAIAVLAFILFWVLLGRKSGNHTQVN</sequence>
<dbReference type="GO" id="GO:1902600">
    <property type="term" value="P:proton transmembrane transport"/>
    <property type="evidence" value="ECO:0007669"/>
    <property type="project" value="UniProtKB-KW"/>
</dbReference>
<feature type="transmembrane region" description="Helical" evidence="14">
    <location>
        <begin position="429"/>
        <end position="453"/>
    </location>
</feature>
<evidence type="ECO:0000256" key="12">
    <source>
        <dbReference type="ARBA" id="ARBA00023251"/>
    </source>
</evidence>
<feature type="transmembrane region" description="Helical" evidence="14">
    <location>
        <begin position="141"/>
        <end position="162"/>
    </location>
</feature>
<feature type="transmembrane region" description="Helical" evidence="14">
    <location>
        <begin position="105"/>
        <end position="129"/>
    </location>
</feature>
<evidence type="ECO:0000256" key="10">
    <source>
        <dbReference type="ARBA" id="ARBA00023065"/>
    </source>
</evidence>
<dbReference type="EMBL" id="CP034248">
    <property type="protein sequence ID" value="AZK48777.1"/>
    <property type="molecule type" value="Genomic_DNA"/>
</dbReference>
<dbReference type="GO" id="GO:0015297">
    <property type="term" value="F:antiporter activity"/>
    <property type="evidence" value="ECO:0007669"/>
    <property type="project" value="UniProtKB-KW"/>
</dbReference>
<dbReference type="GO" id="GO:0005886">
    <property type="term" value="C:plasma membrane"/>
    <property type="evidence" value="ECO:0007669"/>
    <property type="project" value="UniProtKB-SubCell"/>
</dbReference>
<feature type="domain" description="Major facilitator superfamily (MFS) profile" evidence="15">
    <location>
        <begin position="13"/>
        <end position="457"/>
    </location>
</feature>
<keyword evidence="7 14" id="KW-0812">Transmembrane</keyword>
<keyword evidence="9 14" id="KW-1133">Transmembrane helix</keyword>
<keyword evidence="12" id="KW-0046">Antibiotic resistance</keyword>
<dbReference type="Proteomes" id="UP000273145">
    <property type="component" value="Chromosome"/>
</dbReference>
<comment type="similarity">
    <text evidence="3">Belongs to the major facilitator superfamily. TCR/Tet family.</text>
</comment>
<keyword evidence="5" id="KW-0050">Antiport</keyword>
<dbReference type="RefSeq" id="WP_125084922.1">
    <property type="nucleotide sequence ID" value="NZ_CP034248.1"/>
</dbReference>
<feature type="transmembrane region" description="Helical" evidence="14">
    <location>
        <begin position="82"/>
        <end position="99"/>
    </location>
</feature>
<feature type="transmembrane region" description="Helical" evidence="14">
    <location>
        <begin position="168"/>
        <end position="187"/>
    </location>
</feature>
<evidence type="ECO:0000256" key="14">
    <source>
        <dbReference type="SAM" id="Phobius"/>
    </source>
</evidence>
<reference evidence="16 17" key="1">
    <citation type="submission" date="2018-11" db="EMBL/GenBank/DDBJ databases">
        <title>Genome sequencing of Paenibacillus lentus DSM25539(T).</title>
        <authorList>
            <person name="Kook J.-K."/>
            <person name="Park S.-N."/>
            <person name="Lim Y.K."/>
        </authorList>
    </citation>
    <scope>NUCLEOTIDE SEQUENCE [LARGE SCALE GENOMIC DNA]</scope>
    <source>
        <strain evidence="16 17">DSM 25539</strain>
    </source>
</reference>
<dbReference type="KEGG" id="plen:EIM92_23495"/>
<keyword evidence="8" id="KW-0375">Hydrogen ion transport</keyword>
<keyword evidence="4" id="KW-0813">Transport</keyword>
<comment type="function">
    <text evidence="1">Resistance to tetracycline by an active tetracycline efflux. This is an energy-dependent process that decreases the accumulation of the antibiotic in whole cells. This protein functions as a metal-tetracycline/H(+) antiporter.</text>
</comment>
<dbReference type="AlphaFoldDB" id="A0A3S8S0W3"/>
<feature type="transmembrane region" description="Helical" evidence="14">
    <location>
        <begin position="387"/>
        <end position="409"/>
    </location>
</feature>
<evidence type="ECO:0000256" key="1">
    <source>
        <dbReference type="ARBA" id="ARBA00003279"/>
    </source>
</evidence>
<dbReference type="GO" id="GO:0046677">
    <property type="term" value="P:response to antibiotic"/>
    <property type="evidence" value="ECO:0007669"/>
    <property type="project" value="UniProtKB-KW"/>
</dbReference>
<name>A0A3S8S0W3_9BACL</name>
<protein>
    <recommendedName>
        <fullName evidence="13">Tetracycline resistance protein</fullName>
    </recommendedName>
</protein>